<proteinExistence type="predicted"/>
<name>A0A0B6S381_BURPL</name>
<evidence type="ECO:0000313" key="1">
    <source>
        <dbReference type="EMBL" id="AJK46691.1"/>
    </source>
</evidence>
<organism evidence="1 2">
    <name type="scientific">Burkholderia plantarii</name>
    <dbReference type="NCBI Taxonomy" id="41899"/>
    <lineage>
        <taxon>Bacteria</taxon>
        <taxon>Pseudomonadati</taxon>
        <taxon>Pseudomonadota</taxon>
        <taxon>Betaproteobacteria</taxon>
        <taxon>Burkholderiales</taxon>
        <taxon>Burkholderiaceae</taxon>
        <taxon>Burkholderia</taxon>
    </lineage>
</organism>
<dbReference type="Proteomes" id="UP000031838">
    <property type="component" value="Chromosome 1"/>
</dbReference>
<reference evidence="1 2" key="2">
    <citation type="journal article" date="2016" name="Appl. Microbiol. Biotechnol.">
        <title>Mutations improving production and secretion of extracellular lipase by Burkholderia glumae PG1.</title>
        <authorList>
            <person name="Knapp A."/>
            <person name="Voget S."/>
            <person name="Gao R."/>
            <person name="Zaburannyi N."/>
            <person name="Krysciak D."/>
            <person name="Breuer M."/>
            <person name="Hauer B."/>
            <person name="Streit W.R."/>
            <person name="Muller R."/>
            <person name="Daniel R."/>
            <person name="Jaeger K.E."/>
        </authorList>
    </citation>
    <scope>NUCLEOTIDE SEQUENCE [LARGE SCALE GENOMIC DNA]</scope>
    <source>
        <strain evidence="1 2">PG1</strain>
    </source>
</reference>
<evidence type="ECO:0000313" key="2">
    <source>
        <dbReference type="Proteomes" id="UP000031838"/>
    </source>
</evidence>
<accession>A0A0B6S381</accession>
<reference evidence="2" key="1">
    <citation type="submission" date="2011-03" db="EMBL/GenBank/DDBJ databases">
        <authorList>
            <person name="Voget S."/>
            <person name="Streit W.R."/>
            <person name="Jaeger K.E."/>
            <person name="Daniel R."/>
        </authorList>
    </citation>
    <scope>NUCLEOTIDE SEQUENCE [LARGE SCALE GENOMIC DNA]</scope>
    <source>
        <strain evidence="2">PG1</strain>
    </source>
</reference>
<dbReference type="HOGENOM" id="CLU_1831342_0_0_4"/>
<dbReference type="EMBL" id="CP002580">
    <property type="protein sequence ID" value="AJK46691.1"/>
    <property type="molecule type" value="Genomic_DNA"/>
</dbReference>
<protein>
    <submittedName>
        <fullName evidence="1">Uncharacterized protein</fullName>
    </submittedName>
</protein>
<dbReference type="AlphaFoldDB" id="A0A0B6S381"/>
<dbReference type="KEGG" id="bgp:BGL_1c21850"/>
<sequence length="140" mass="15735">MINRLRTAALERTEGPLRVDLRRSRLAGRRPTAFGHLKTLAHAFTKTCDGRLRHGQPTFALGSRKSRRPLQRHTVLVGQFYTRANNWTRKLVQMRHQVKLMPGEFVNANEAYARNAGANGYITTFAPADPSAAIRKALAT</sequence>
<keyword evidence="2" id="KW-1185">Reference proteome</keyword>
<gene>
    <name evidence="1" type="ORF">BGL_1c21850</name>
</gene>